<comment type="caution">
    <text evidence="6">The sequence shown here is derived from an EMBL/GenBank/DDBJ whole genome shotgun (WGS) entry which is preliminary data.</text>
</comment>
<dbReference type="Pfam" id="PF02357">
    <property type="entry name" value="NusG"/>
    <property type="match status" value="1"/>
</dbReference>
<keyword evidence="7" id="KW-1185">Reference proteome</keyword>
<dbReference type="NCBIfam" id="NF033644">
    <property type="entry name" value="antiterm_UpxY"/>
    <property type="match status" value="1"/>
</dbReference>
<keyword evidence="3" id="KW-0804">Transcription</keyword>
<keyword evidence="1" id="KW-0889">Transcription antitermination</keyword>
<evidence type="ECO:0008006" key="8">
    <source>
        <dbReference type="Google" id="ProtNLM"/>
    </source>
</evidence>
<dbReference type="Proteomes" id="UP001500841">
    <property type="component" value="Unassembled WGS sequence"/>
</dbReference>
<feature type="domain" description="KOW" evidence="5">
    <location>
        <begin position="123"/>
        <end position="150"/>
    </location>
</feature>
<dbReference type="SUPFAM" id="SSF82679">
    <property type="entry name" value="N-utilization substance G protein NusG, N-terminal domain"/>
    <property type="match status" value="1"/>
</dbReference>
<sequence length="175" mass="20118">MQLVHTSHPKKLEKHWMVIYTRPRWEKKVDYLLQAQGIESYCPLTKVRREWSDREKMVEIPLFSSYIFVNVNIKQQAIVRQTLGVLNFVYFQGKPATIAETVIEDIRHYTSKCEDLQIVSINDLSVGDRVKIKKGAFANHQGDVLEIQGKHLLMVLDNLGCLLIAKVPVSNIVTA</sequence>
<dbReference type="RefSeq" id="WP_345100855.1">
    <property type="nucleotide sequence ID" value="NZ_BAABCV010000002.1"/>
</dbReference>
<evidence type="ECO:0000259" key="4">
    <source>
        <dbReference type="SMART" id="SM00738"/>
    </source>
</evidence>
<keyword evidence="2" id="KW-0805">Transcription regulation</keyword>
<gene>
    <name evidence="6" type="ORF">GCM10022392_04980</name>
</gene>
<name>A0ABP7WEU2_9SPHI</name>
<evidence type="ECO:0000256" key="1">
    <source>
        <dbReference type="ARBA" id="ARBA00022814"/>
    </source>
</evidence>
<evidence type="ECO:0000256" key="2">
    <source>
        <dbReference type="ARBA" id="ARBA00023015"/>
    </source>
</evidence>
<protein>
    <recommendedName>
        <fullName evidence="8">Transcription antitermination factor NusG</fullName>
    </recommendedName>
</protein>
<dbReference type="PANTHER" id="PTHR30265">
    <property type="entry name" value="RHO-INTERACTING TRANSCRIPTION TERMINATION FACTOR NUSG"/>
    <property type="match status" value="1"/>
</dbReference>
<dbReference type="EMBL" id="BAABCV010000002">
    <property type="protein sequence ID" value="GAA4087014.1"/>
    <property type="molecule type" value="Genomic_DNA"/>
</dbReference>
<evidence type="ECO:0000256" key="3">
    <source>
        <dbReference type="ARBA" id="ARBA00023163"/>
    </source>
</evidence>
<evidence type="ECO:0000313" key="7">
    <source>
        <dbReference type="Proteomes" id="UP001500841"/>
    </source>
</evidence>
<organism evidence="6 7">
    <name type="scientific">Mucilaginibacter panaciglaebae</name>
    <dbReference type="NCBI Taxonomy" id="502331"/>
    <lineage>
        <taxon>Bacteria</taxon>
        <taxon>Pseudomonadati</taxon>
        <taxon>Bacteroidota</taxon>
        <taxon>Sphingobacteriia</taxon>
        <taxon>Sphingobacteriales</taxon>
        <taxon>Sphingobacteriaceae</taxon>
        <taxon>Mucilaginibacter</taxon>
    </lineage>
</organism>
<dbReference type="Gene3D" id="3.30.70.940">
    <property type="entry name" value="NusG, N-terminal domain"/>
    <property type="match status" value="1"/>
</dbReference>
<dbReference type="PANTHER" id="PTHR30265:SF4">
    <property type="entry name" value="KOW MOTIF FAMILY PROTEIN, EXPRESSED"/>
    <property type="match status" value="1"/>
</dbReference>
<dbReference type="InterPro" id="IPR008991">
    <property type="entry name" value="Translation_prot_SH3-like_sf"/>
</dbReference>
<dbReference type="InterPro" id="IPR036735">
    <property type="entry name" value="NGN_dom_sf"/>
</dbReference>
<evidence type="ECO:0000313" key="6">
    <source>
        <dbReference type="EMBL" id="GAA4087014.1"/>
    </source>
</evidence>
<dbReference type="CDD" id="cd09895">
    <property type="entry name" value="NGN_SP_UpxY"/>
    <property type="match status" value="1"/>
</dbReference>
<reference evidence="7" key="1">
    <citation type="journal article" date="2019" name="Int. J. Syst. Evol. Microbiol.">
        <title>The Global Catalogue of Microorganisms (GCM) 10K type strain sequencing project: providing services to taxonomists for standard genome sequencing and annotation.</title>
        <authorList>
            <consortium name="The Broad Institute Genomics Platform"/>
            <consortium name="The Broad Institute Genome Sequencing Center for Infectious Disease"/>
            <person name="Wu L."/>
            <person name="Ma J."/>
        </authorList>
    </citation>
    <scope>NUCLEOTIDE SEQUENCE [LARGE SCALE GENOMIC DNA]</scope>
    <source>
        <strain evidence="7">JCM 17085</strain>
    </source>
</reference>
<dbReference type="SMART" id="SM00739">
    <property type="entry name" value="KOW"/>
    <property type="match status" value="1"/>
</dbReference>
<feature type="domain" description="NusG-like N-terminal" evidence="4">
    <location>
        <begin position="13"/>
        <end position="110"/>
    </location>
</feature>
<dbReference type="InterPro" id="IPR043425">
    <property type="entry name" value="NusG-like"/>
</dbReference>
<dbReference type="SUPFAM" id="SSF50104">
    <property type="entry name" value="Translation proteins SH3-like domain"/>
    <property type="match status" value="1"/>
</dbReference>
<proteinExistence type="predicted"/>
<dbReference type="InterPro" id="IPR006645">
    <property type="entry name" value="NGN-like_dom"/>
</dbReference>
<dbReference type="SMART" id="SM00738">
    <property type="entry name" value="NGN"/>
    <property type="match status" value="1"/>
</dbReference>
<evidence type="ECO:0000259" key="5">
    <source>
        <dbReference type="SMART" id="SM00739"/>
    </source>
</evidence>
<dbReference type="InterPro" id="IPR005824">
    <property type="entry name" value="KOW"/>
</dbReference>
<accession>A0ABP7WEU2</accession>